<reference evidence="1" key="1">
    <citation type="submission" date="2020-11" db="EMBL/GenBank/DDBJ databases">
        <authorList>
            <consortium name="DOE Joint Genome Institute"/>
            <person name="Ahrendt S."/>
            <person name="Riley R."/>
            <person name="Andreopoulos W."/>
            <person name="Labutti K."/>
            <person name="Pangilinan J."/>
            <person name="Ruiz-Duenas F.J."/>
            <person name="Barrasa J.M."/>
            <person name="Sanchez-Garcia M."/>
            <person name="Camarero S."/>
            <person name="Miyauchi S."/>
            <person name="Serrano A."/>
            <person name="Linde D."/>
            <person name="Babiker R."/>
            <person name="Drula E."/>
            <person name="Ayuso-Fernandez I."/>
            <person name="Pacheco R."/>
            <person name="Padilla G."/>
            <person name="Ferreira P."/>
            <person name="Barriuso J."/>
            <person name="Kellner H."/>
            <person name="Castanera R."/>
            <person name="Alfaro M."/>
            <person name="Ramirez L."/>
            <person name="Pisabarro A.G."/>
            <person name="Kuo A."/>
            <person name="Tritt A."/>
            <person name="Lipzen A."/>
            <person name="He G."/>
            <person name="Yan M."/>
            <person name="Ng V."/>
            <person name="Cullen D."/>
            <person name="Martin F."/>
            <person name="Rosso M.-N."/>
            <person name="Henrissat B."/>
            <person name="Hibbett D."/>
            <person name="Martinez A.T."/>
            <person name="Grigoriev I.V."/>
        </authorList>
    </citation>
    <scope>NUCLEOTIDE SEQUENCE</scope>
    <source>
        <strain evidence="1">AH 40177</strain>
    </source>
</reference>
<protein>
    <submittedName>
        <fullName evidence="1">Alpha/Beta hydrolase protein</fullName>
    </submittedName>
</protein>
<comment type="caution">
    <text evidence="1">The sequence shown here is derived from an EMBL/GenBank/DDBJ whole genome shotgun (WGS) entry which is preliminary data.</text>
</comment>
<organism evidence="1 2">
    <name type="scientific">Rhodocollybia butyracea</name>
    <dbReference type="NCBI Taxonomy" id="206335"/>
    <lineage>
        <taxon>Eukaryota</taxon>
        <taxon>Fungi</taxon>
        <taxon>Dikarya</taxon>
        <taxon>Basidiomycota</taxon>
        <taxon>Agaricomycotina</taxon>
        <taxon>Agaricomycetes</taxon>
        <taxon>Agaricomycetidae</taxon>
        <taxon>Agaricales</taxon>
        <taxon>Marasmiineae</taxon>
        <taxon>Omphalotaceae</taxon>
        <taxon>Rhodocollybia</taxon>
    </lineage>
</organism>
<dbReference type="Proteomes" id="UP000772434">
    <property type="component" value="Unassembled WGS sequence"/>
</dbReference>
<dbReference type="Gene3D" id="3.40.50.1820">
    <property type="entry name" value="alpha/beta hydrolase"/>
    <property type="match status" value="1"/>
</dbReference>
<dbReference type="AlphaFoldDB" id="A0A9P5PKE7"/>
<dbReference type="SUPFAM" id="SSF53474">
    <property type="entry name" value="alpha/beta-Hydrolases"/>
    <property type="match status" value="1"/>
</dbReference>
<dbReference type="InterPro" id="IPR029058">
    <property type="entry name" value="AB_hydrolase_fold"/>
</dbReference>
<dbReference type="GO" id="GO:0016787">
    <property type="term" value="F:hydrolase activity"/>
    <property type="evidence" value="ECO:0007669"/>
    <property type="project" value="UniProtKB-KW"/>
</dbReference>
<dbReference type="PANTHER" id="PTHR47381:SF3">
    <property type="entry name" value="ALPHA_BETA-HYDROLASES SUPERFAMILY PROTEIN"/>
    <property type="match status" value="1"/>
</dbReference>
<accession>A0A9P5PKE7</accession>
<gene>
    <name evidence="1" type="ORF">BDP27DRAFT_1329178</name>
</gene>
<keyword evidence="1" id="KW-0378">Hydrolase</keyword>
<sequence>MSSFNKDTYLVGGFPVWVYSSATSEPSSKPLFILFFLHGRGGKADDLEPNIKIIFENIASSAKVLDKDLLVVTLDHRNHGGRLIDEKANFGWDEDETKSNPRHAIDMYAIQEGSMRDVSFLIDYLPAYLFPESERKISGWGLAGVSLGGHSTWESLTKEPRITVGVPIIGCPDYLKLMSGRAAKYGISVDESGNKYFPKSLLRVIKERGALSTPYFVEDSSNPFYGKRILILSGAEDPLVPWSASQSFVEKLRVGPAGIKKVVVQPDTGHKFSPEMVVEMSVWLRDVILQ</sequence>
<proteinExistence type="predicted"/>
<dbReference type="OrthoDB" id="2152248at2759"/>
<keyword evidence="2" id="KW-1185">Reference proteome</keyword>
<dbReference type="PANTHER" id="PTHR47381">
    <property type="entry name" value="ALPHA/BETA-HYDROLASES SUPERFAMILY PROTEIN"/>
    <property type="match status" value="1"/>
</dbReference>
<name>A0A9P5PKE7_9AGAR</name>
<evidence type="ECO:0000313" key="1">
    <source>
        <dbReference type="EMBL" id="KAF9067221.1"/>
    </source>
</evidence>
<evidence type="ECO:0000313" key="2">
    <source>
        <dbReference type="Proteomes" id="UP000772434"/>
    </source>
</evidence>
<dbReference type="EMBL" id="JADNRY010000076">
    <property type="protein sequence ID" value="KAF9067221.1"/>
    <property type="molecule type" value="Genomic_DNA"/>
</dbReference>